<organism evidence="2 3">
    <name type="scientific">Cavenderia fasciculata</name>
    <name type="common">Slime mold</name>
    <name type="synonym">Dictyostelium fasciculatum</name>
    <dbReference type="NCBI Taxonomy" id="261658"/>
    <lineage>
        <taxon>Eukaryota</taxon>
        <taxon>Amoebozoa</taxon>
        <taxon>Evosea</taxon>
        <taxon>Eumycetozoa</taxon>
        <taxon>Dictyostelia</taxon>
        <taxon>Acytosteliales</taxon>
        <taxon>Cavenderiaceae</taxon>
        <taxon>Cavenderia</taxon>
    </lineage>
</organism>
<evidence type="ECO:0000313" key="3">
    <source>
        <dbReference type="Proteomes" id="UP000007797"/>
    </source>
</evidence>
<accession>F4QFT3</accession>
<dbReference type="AlphaFoldDB" id="F4QFT3"/>
<dbReference type="InterPro" id="IPR046341">
    <property type="entry name" value="SET_dom_sf"/>
</dbReference>
<dbReference type="Gene3D" id="6.10.140.2220">
    <property type="match status" value="1"/>
</dbReference>
<name>F4QFT3_CACFS</name>
<evidence type="ECO:0000259" key="1">
    <source>
        <dbReference type="Pfam" id="PF00856"/>
    </source>
</evidence>
<dbReference type="InterPro" id="IPR053010">
    <property type="entry name" value="SET_SmydA-8"/>
</dbReference>
<dbReference type="EMBL" id="GL883029">
    <property type="protein sequence ID" value="EGG14330.1"/>
    <property type="molecule type" value="Genomic_DNA"/>
</dbReference>
<keyword evidence="3" id="KW-1185">Reference proteome</keyword>
<dbReference type="PANTHER" id="PTHR46455">
    <property type="entry name" value="SET AND MYND DOMAIN CONTAINING, ARTHROPOD-SPECIFIC, MEMBER 4, ISOFORM A"/>
    <property type="match status" value="1"/>
</dbReference>
<gene>
    <name evidence="2" type="ORF">DFA_12100</name>
</gene>
<evidence type="ECO:0000313" key="2">
    <source>
        <dbReference type="EMBL" id="EGG14330.1"/>
    </source>
</evidence>
<sequence length="521" mass="59529">MSYRIDETNKEIGRDVKSCESMTKGSLLFEEQSFASIPLSLTSNLCMLCCSSLVEKQATTTTTPTEKTAVTSSVECTYGCGYKFCTEKCMSDIVHQLECSFINRTEQASREEGIDLYFALLLLRILIKKHVENDRFNETVGRLSSNREAFKTNNPTWLAKQQRFADTLNKYLVNDKVEESLLSFFDHDEIVNTACTIITNSFGETSNNTTITNGFFYQAALLNHSCQPNAFFSFNGDKLQMRVVKDMDKDDSIYDSYVDLLLPTYERQLGLLKSKNFFCQCKRCSTREDCHLSSINCVGKDCQSWIAPLIGKKENKEDGSTSLTVTWGCDDCTGTASESHVKNIQDQLVSFTKYLEKRSYRENADRFVEQASVTMAQLENKIHKNHHARLQYHLHMSNAYIKLQQFNESIYHAKVVKRLVKNVLQCDRGELVDCYKTIGQLFEQLFIWCVSQRMNAQEQQSNTIVSPQAMRNYLAESHKYYLKAHQVASICYGQDHQQSTNLQSLIKKTDITMAAVTITPN</sequence>
<dbReference type="RefSeq" id="XP_004351039.1">
    <property type="nucleotide sequence ID" value="XM_004350987.1"/>
</dbReference>
<protein>
    <recommendedName>
        <fullName evidence="1">SET domain-containing protein</fullName>
    </recommendedName>
</protein>
<proteinExistence type="predicted"/>
<dbReference type="STRING" id="1054147.F4QFT3"/>
<dbReference type="Pfam" id="PF00856">
    <property type="entry name" value="SET"/>
    <property type="match status" value="1"/>
</dbReference>
<dbReference type="SUPFAM" id="SSF82199">
    <property type="entry name" value="SET domain"/>
    <property type="match status" value="1"/>
</dbReference>
<dbReference type="InterPro" id="IPR001214">
    <property type="entry name" value="SET_dom"/>
</dbReference>
<dbReference type="OrthoDB" id="18366at2759"/>
<dbReference type="OMA" id="KCFDCAC"/>
<dbReference type="GeneID" id="14865275"/>
<feature type="domain" description="SET" evidence="1">
    <location>
        <begin position="161"/>
        <end position="257"/>
    </location>
</feature>
<dbReference type="Gene3D" id="2.170.270.10">
    <property type="entry name" value="SET domain"/>
    <property type="match status" value="1"/>
</dbReference>
<reference evidence="3" key="1">
    <citation type="journal article" date="2011" name="Genome Res.">
        <title>Phylogeny-wide analysis of social amoeba genomes highlights ancient origins for complex intercellular communication.</title>
        <authorList>
            <person name="Heidel A.J."/>
            <person name="Lawal H.M."/>
            <person name="Felder M."/>
            <person name="Schilde C."/>
            <person name="Helps N.R."/>
            <person name="Tunggal B."/>
            <person name="Rivero F."/>
            <person name="John U."/>
            <person name="Schleicher M."/>
            <person name="Eichinger L."/>
            <person name="Platzer M."/>
            <person name="Noegel A.A."/>
            <person name="Schaap P."/>
            <person name="Gloeckner G."/>
        </authorList>
    </citation>
    <scope>NUCLEOTIDE SEQUENCE [LARGE SCALE GENOMIC DNA]</scope>
    <source>
        <strain evidence="3">SH3</strain>
    </source>
</reference>
<dbReference type="KEGG" id="dfa:DFA_12100"/>
<dbReference type="Gene3D" id="1.10.220.160">
    <property type="match status" value="1"/>
</dbReference>
<dbReference type="PANTHER" id="PTHR46455:SF5">
    <property type="entry name" value="SET AND MYND DOMAIN CONTAINING, ARTHROPOD-SPECIFIC, MEMBER 4, ISOFORM A"/>
    <property type="match status" value="1"/>
</dbReference>
<dbReference type="Proteomes" id="UP000007797">
    <property type="component" value="Unassembled WGS sequence"/>
</dbReference>
<dbReference type="CDD" id="cd20071">
    <property type="entry name" value="SET_SMYD"/>
    <property type="match status" value="1"/>
</dbReference>